<dbReference type="RefSeq" id="WP_189490693.1">
    <property type="nucleotide sequence ID" value="NZ_BMZG01000002.1"/>
</dbReference>
<proteinExistence type="predicted"/>
<feature type="signal peptide" evidence="1">
    <location>
        <begin position="1"/>
        <end position="17"/>
    </location>
</feature>
<dbReference type="AlphaFoldDB" id="A0A8J3CJQ0"/>
<feature type="chain" id="PRO_5035321816" description="C-type lysozyme inhibitor domain-containing protein" evidence="1">
    <location>
        <begin position="18"/>
        <end position="102"/>
    </location>
</feature>
<evidence type="ECO:0000313" key="3">
    <source>
        <dbReference type="Proteomes" id="UP000614287"/>
    </source>
</evidence>
<accession>A0A8J3CJQ0</accession>
<evidence type="ECO:0000313" key="2">
    <source>
        <dbReference type="EMBL" id="GHA66110.1"/>
    </source>
</evidence>
<dbReference type="EMBL" id="BMZG01000002">
    <property type="protein sequence ID" value="GHA66110.1"/>
    <property type="molecule type" value="Genomic_DNA"/>
</dbReference>
<sequence length="102" mass="11662">MKKIALALCMFPLFAHAKPAQCVLSFSDENYDKYVACDVKPTDNKGSFLITRQNYKATLKVKNQNSATFTDSDGKRLSLYRDEENKSCWVEDVWPSTICIKK</sequence>
<keyword evidence="1" id="KW-0732">Signal</keyword>
<evidence type="ECO:0000256" key="1">
    <source>
        <dbReference type="SAM" id="SignalP"/>
    </source>
</evidence>
<comment type="caution">
    <text evidence="2">The sequence shown here is derived from an EMBL/GenBank/DDBJ whole genome shotgun (WGS) entry which is preliminary data.</text>
</comment>
<name>A0A8J3CJQ0_9BURK</name>
<protein>
    <recommendedName>
        <fullName evidence="4">C-type lysozyme inhibitor domain-containing protein</fullName>
    </recommendedName>
</protein>
<reference evidence="2" key="2">
    <citation type="submission" date="2020-09" db="EMBL/GenBank/DDBJ databases">
        <authorList>
            <person name="Sun Q."/>
            <person name="Kim S."/>
        </authorList>
    </citation>
    <scope>NUCLEOTIDE SEQUENCE</scope>
    <source>
        <strain evidence="2">KCTC 32501</strain>
    </source>
</reference>
<organism evidence="2 3">
    <name type="scientific">Formosimonas limnophila</name>
    <dbReference type="NCBI Taxonomy" id="1384487"/>
    <lineage>
        <taxon>Bacteria</taxon>
        <taxon>Pseudomonadati</taxon>
        <taxon>Pseudomonadota</taxon>
        <taxon>Betaproteobacteria</taxon>
        <taxon>Burkholderiales</taxon>
        <taxon>Burkholderiaceae</taxon>
        <taxon>Formosimonas</taxon>
    </lineage>
</organism>
<gene>
    <name evidence="2" type="ORF">GCM10009007_03200</name>
</gene>
<dbReference type="Proteomes" id="UP000614287">
    <property type="component" value="Unassembled WGS sequence"/>
</dbReference>
<reference evidence="2" key="1">
    <citation type="journal article" date="2014" name="Int. J. Syst. Evol. Microbiol.">
        <title>Complete genome sequence of Corynebacterium casei LMG S-19264T (=DSM 44701T), isolated from a smear-ripened cheese.</title>
        <authorList>
            <consortium name="US DOE Joint Genome Institute (JGI-PGF)"/>
            <person name="Walter F."/>
            <person name="Albersmeier A."/>
            <person name="Kalinowski J."/>
            <person name="Ruckert C."/>
        </authorList>
    </citation>
    <scope>NUCLEOTIDE SEQUENCE</scope>
    <source>
        <strain evidence="2">KCTC 32501</strain>
    </source>
</reference>
<evidence type="ECO:0008006" key="4">
    <source>
        <dbReference type="Google" id="ProtNLM"/>
    </source>
</evidence>
<keyword evidence="3" id="KW-1185">Reference proteome</keyword>